<dbReference type="InterPro" id="IPR010181">
    <property type="entry name" value="CGCAxxGCC_motif"/>
</dbReference>
<dbReference type="AlphaFoldDB" id="A0A7M3MGX7"/>
<evidence type="ECO:0000313" key="1">
    <source>
        <dbReference type="EMBL" id="TVM18731.1"/>
    </source>
</evidence>
<comment type="caution">
    <text evidence="1">The sequence shown here is derived from an EMBL/GenBank/DDBJ whole genome shotgun (WGS) entry which is preliminary data.</text>
</comment>
<gene>
    <name evidence="1" type="ORF">DPQ33_04450</name>
</gene>
<proteinExistence type="predicted"/>
<accession>A0A7M3MGX7</accession>
<keyword evidence="2" id="KW-1185">Reference proteome</keyword>
<evidence type="ECO:0008006" key="3">
    <source>
        <dbReference type="Google" id="ProtNLM"/>
    </source>
</evidence>
<reference evidence="1 2" key="1">
    <citation type="submission" date="2018-06" db="EMBL/GenBank/DDBJ databases">
        <title>Complete genome of Desulfovibrio indonesiensis P37SLT.</title>
        <authorList>
            <person name="Crispim J.S."/>
            <person name="Vidigal P.M.P."/>
            <person name="Silva L.C.F."/>
            <person name="Laguardia C.N."/>
            <person name="Araujo L.C."/>
            <person name="Dias R.S."/>
            <person name="Sousa M.P."/>
            <person name="Paula S.O."/>
            <person name="Silva C."/>
        </authorList>
    </citation>
    <scope>NUCLEOTIDE SEQUENCE [LARGE SCALE GENOMIC DNA]</scope>
    <source>
        <strain evidence="1 2">P37SLT</strain>
    </source>
</reference>
<evidence type="ECO:0000313" key="2">
    <source>
        <dbReference type="Proteomes" id="UP000448292"/>
    </source>
</evidence>
<dbReference type="Pfam" id="PF09719">
    <property type="entry name" value="C_GCAxxG_C_C"/>
    <property type="match status" value="1"/>
</dbReference>
<dbReference type="EMBL" id="QMIE01000003">
    <property type="protein sequence ID" value="TVM18731.1"/>
    <property type="molecule type" value="Genomic_DNA"/>
</dbReference>
<dbReference type="NCBIfam" id="TIGR01909">
    <property type="entry name" value="C_GCAxxG_C_C"/>
    <property type="match status" value="1"/>
</dbReference>
<sequence>MNDTERTEEPALAVSAAEHARTMARAKFLCAESVFASLVRAKGWDIPNPTALATGFCSGVSRTRGQCGALSGAILALGYGLGRTSPEDSLEPCYAAVDELVDEFREKFGGRDCLDIAGYDIADPDGLAAFRQANMWTERREEVIAYAVTRTIEQLDACPEAKTDS</sequence>
<protein>
    <recommendedName>
        <fullName evidence="3">C_GCAxxG_C_C family protein</fullName>
    </recommendedName>
</protein>
<dbReference type="Proteomes" id="UP000448292">
    <property type="component" value="Unassembled WGS sequence"/>
</dbReference>
<organism evidence="1 2">
    <name type="scientific">Oceanidesulfovibrio indonesiensis</name>
    <dbReference type="NCBI Taxonomy" id="54767"/>
    <lineage>
        <taxon>Bacteria</taxon>
        <taxon>Pseudomonadati</taxon>
        <taxon>Thermodesulfobacteriota</taxon>
        <taxon>Desulfovibrionia</taxon>
        <taxon>Desulfovibrionales</taxon>
        <taxon>Desulfovibrionaceae</taxon>
        <taxon>Oceanidesulfovibrio</taxon>
    </lineage>
</organism>
<name>A0A7M3MGX7_9BACT</name>
<dbReference type="RefSeq" id="WP_144301985.1">
    <property type="nucleotide sequence ID" value="NZ_QMIE01000003.1"/>
</dbReference>
<dbReference type="OrthoDB" id="7062642at2"/>